<comment type="caution">
    <text evidence="1">The sequence shown here is derived from an EMBL/GenBank/DDBJ whole genome shotgun (WGS) entry which is preliminary data.</text>
</comment>
<dbReference type="EMBL" id="JBDJPC010000004">
    <property type="protein sequence ID" value="KAL1506875.1"/>
    <property type="molecule type" value="Genomic_DNA"/>
</dbReference>
<organism evidence="1 2">
    <name type="scientific">Hypothenemus hampei</name>
    <name type="common">Coffee berry borer</name>
    <dbReference type="NCBI Taxonomy" id="57062"/>
    <lineage>
        <taxon>Eukaryota</taxon>
        <taxon>Metazoa</taxon>
        <taxon>Ecdysozoa</taxon>
        <taxon>Arthropoda</taxon>
        <taxon>Hexapoda</taxon>
        <taxon>Insecta</taxon>
        <taxon>Pterygota</taxon>
        <taxon>Neoptera</taxon>
        <taxon>Endopterygota</taxon>
        <taxon>Coleoptera</taxon>
        <taxon>Polyphaga</taxon>
        <taxon>Cucujiformia</taxon>
        <taxon>Curculionidae</taxon>
        <taxon>Scolytinae</taxon>
        <taxon>Hypothenemus</taxon>
    </lineage>
</organism>
<evidence type="ECO:0000313" key="1">
    <source>
        <dbReference type="EMBL" id="KAL1506875.1"/>
    </source>
</evidence>
<dbReference type="AlphaFoldDB" id="A0ABD1F0S6"/>
<accession>A0ABD1F0S6</accession>
<protein>
    <submittedName>
        <fullName evidence="1">Uncharacterized protein</fullName>
    </submittedName>
</protein>
<name>A0ABD1F0S6_HYPHA</name>
<evidence type="ECO:0000313" key="2">
    <source>
        <dbReference type="Proteomes" id="UP001566132"/>
    </source>
</evidence>
<sequence length="106" mass="12623">MANNNFINNMLLLDTKDSSSEEESNAACDDAIAIIGTNQKEKPRYWLSNHIKSRKEKGEFRLFYDLTDEKFTNYFRMNKNKFFELHDLIKDDIKKKIQHIEKAFAR</sequence>
<dbReference type="Proteomes" id="UP001566132">
    <property type="component" value="Unassembled WGS sequence"/>
</dbReference>
<gene>
    <name evidence="1" type="ORF">ABEB36_006157</name>
</gene>
<proteinExistence type="predicted"/>
<reference evidence="1 2" key="1">
    <citation type="submission" date="2024-05" db="EMBL/GenBank/DDBJ databases">
        <title>Genetic variation in Jamaican populations of the coffee berry borer (Hypothenemus hampei).</title>
        <authorList>
            <person name="Errbii M."/>
            <person name="Myrie A."/>
        </authorList>
    </citation>
    <scope>NUCLEOTIDE SEQUENCE [LARGE SCALE GENOMIC DNA]</scope>
    <source>
        <strain evidence="1">JA-Hopewell-2020-01-JO</strain>
        <tissue evidence="1">Whole body</tissue>
    </source>
</reference>
<keyword evidence="2" id="KW-1185">Reference proteome</keyword>